<dbReference type="Gene3D" id="3.40.50.10470">
    <property type="entry name" value="Translation initiation factor eif-2b, domain 2"/>
    <property type="match status" value="1"/>
</dbReference>
<evidence type="ECO:0000256" key="2">
    <source>
        <dbReference type="ARBA" id="ARBA00023167"/>
    </source>
</evidence>
<name>A0A919KIB7_9XANT</name>
<feature type="binding site" evidence="7">
    <location>
        <position position="225"/>
    </location>
    <ligand>
        <name>substrate</name>
    </ligand>
</feature>
<dbReference type="Proteomes" id="UP000623958">
    <property type="component" value="Unassembled WGS sequence"/>
</dbReference>
<proteinExistence type="inferred from homology"/>
<dbReference type="EC" id="5.3.1.23" evidence="7"/>
<dbReference type="NCBIfam" id="NF004326">
    <property type="entry name" value="PRK05720.1"/>
    <property type="match status" value="1"/>
</dbReference>
<evidence type="ECO:0000313" key="8">
    <source>
        <dbReference type="EMBL" id="GHH56270.1"/>
    </source>
</evidence>
<dbReference type="EMBL" id="BNBA01000021">
    <property type="protein sequence ID" value="GHH56270.1"/>
    <property type="molecule type" value="Genomic_DNA"/>
</dbReference>
<feature type="binding site" evidence="7">
    <location>
        <begin position="79"/>
        <end position="81"/>
    </location>
    <ligand>
        <name>substrate</name>
    </ligand>
</feature>
<evidence type="ECO:0000313" key="9">
    <source>
        <dbReference type="Proteomes" id="UP000623958"/>
    </source>
</evidence>
<dbReference type="NCBIfam" id="TIGR00524">
    <property type="entry name" value="eIF-2B_rel"/>
    <property type="match status" value="1"/>
</dbReference>
<organism evidence="8 9">
    <name type="scientific">Xanthomonas boreopolis</name>
    <dbReference type="NCBI Taxonomy" id="86183"/>
    <lineage>
        <taxon>Bacteria</taxon>
        <taxon>Pseudomonadati</taxon>
        <taxon>Pseudomonadota</taxon>
        <taxon>Gammaproteobacteria</taxon>
        <taxon>Lysobacterales</taxon>
        <taxon>Lysobacteraceae</taxon>
        <taxon>Xanthomonas</taxon>
    </lineage>
</organism>
<dbReference type="SUPFAM" id="SSF100950">
    <property type="entry name" value="NagB/RpiA/CoA transferase-like"/>
    <property type="match status" value="1"/>
</dbReference>
<dbReference type="InterPro" id="IPR005251">
    <property type="entry name" value="IF-M1Pi"/>
</dbReference>
<dbReference type="PANTHER" id="PTHR43475">
    <property type="entry name" value="METHYLTHIORIBOSE-1-PHOSPHATE ISOMERASE"/>
    <property type="match status" value="1"/>
</dbReference>
<evidence type="ECO:0000256" key="6">
    <source>
        <dbReference type="ARBA" id="ARBA00058145"/>
    </source>
</evidence>
<keyword evidence="2 7" id="KW-0486">Methionine biosynthesis</keyword>
<reference evidence="8" key="1">
    <citation type="journal article" date="2014" name="Int. J. Syst. Evol. Microbiol.">
        <title>Complete genome sequence of Corynebacterium casei LMG S-19264T (=DSM 44701T), isolated from a smear-ripened cheese.</title>
        <authorList>
            <consortium name="US DOE Joint Genome Institute (JGI-PGF)"/>
            <person name="Walter F."/>
            <person name="Albersmeier A."/>
            <person name="Kalinowski J."/>
            <person name="Ruckert C."/>
        </authorList>
    </citation>
    <scope>NUCLEOTIDE SEQUENCE</scope>
    <source>
        <strain evidence="8">JCM 13306</strain>
    </source>
</reference>
<protein>
    <recommendedName>
        <fullName evidence="7">Methylthioribose-1-phosphate isomerase</fullName>
        <shortName evidence="7">M1Pi</shortName>
        <shortName evidence="7">MTR-1-P isomerase</shortName>
        <ecNumber evidence="7">5.3.1.23</ecNumber>
    </recommendedName>
    <alternativeName>
        <fullName evidence="7">S-methyl-5-thioribose-1-phosphate isomerase</fullName>
    </alternativeName>
</protein>
<feature type="active site" description="Proton donor" evidence="7">
    <location>
        <position position="266"/>
    </location>
</feature>
<comment type="similarity">
    <text evidence="7">Belongs to the EIF-2B alpha/beta/delta subunits family. MtnA subfamily.</text>
</comment>
<dbReference type="InterPro" id="IPR037171">
    <property type="entry name" value="NagB/RpiA_transferase-like"/>
</dbReference>
<gene>
    <name evidence="7 8" type="primary">mtnA</name>
    <name evidence="8" type="ORF">GCM10009090_25850</name>
</gene>
<comment type="caution">
    <text evidence="8">The sequence shown here is derived from an EMBL/GenBank/DDBJ whole genome shotgun (WGS) entry which is preliminary data.</text>
</comment>
<dbReference type="HAMAP" id="MF_01678">
    <property type="entry name" value="Salvage_MtnA"/>
    <property type="match status" value="1"/>
</dbReference>
<comment type="function">
    <text evidence="6">Catalyzes the interconversion of methylthioribose-1-phosphate (MTR-1-P) into methylthioribulose-1-phosphate (MTRu-1-P). Also catalyzes the interconversion of 5-deoxyribose 1-phosphate and 5-deoxyribulose 1-phosphate. Part of a bifunctional DHAP-shunt salvage pathway for SAM by-products.</text>
</comment>
<feature type="binding site" evidence="7">
    <location>
        <begin position="276"/>
        <end position="277"/>
    </location>
    <ligand>
        <name>substrate</name>
    </ligand>
</feature>
<accession>A0A919KIB7</accession>
<dbReference type="InterPro" id="IPR027363">
    <property type="entry name" value="M1Pi_N"/>
</dbReference>
<reference evidence="8" key="2">
    <citation type="submission" date="2020-09" db="EMBL/GenBank/DDBJ databases">
        <authorList>
            <person name="Sun Q."/>
            <person name="Ohkuma M."/>
        </authorList>
    </citation>
    <scope>NUCLEOTIDE SEQUENCE</scope>
    <source>
        <strain evidence="8">JCM 13306</strain>
    </source>
</reference>
<keyword evidence="3 7" id="KW-0413">Isomerase</keyword>
<evidence type="ECO:0000256" key="4">
    <source>
        <dbReference type="ARBA" id="ARBA00050906"/>
    </source>
</evidence>
<evidence type="ECO:0000256" key="3">
    <source>
        <dbReference type="ARBA" id="ARBA00023235"/>
    </source>
</evidence>
<keyword evidence="1 7" id="KW-0028">Amino-acid biosynthesis</keyword>
<evidence type="ECO:0000256" key="1">
    <source>
        <dbReference type="ARBA" id="ARBA00022605"/>
    </source>
</evidence>
<dbReference type="GO" id="GO:0046523">
    <property type="term" value="F:S-methyl-5-thioribose-1-phosphate isomerase activity"/>
    <property type="evidence" value="ECO:0007669"/>
    <property type="project" value="UniProtKB-UniRule"/>
</dbReference>
<feature type="binding site" evidence="7">
    <location>
        <position position="122"/>
    </location>
    <ligand>
        <name>substrate</name>
    </ligand>
</feature>
<dbReference type="FunFam" id="1.20.120.420:FF:000007">
    <property type="entry name" value="Methylthioribose-1-phosphate isomerase"/>
    <property type="match status" value="1"/>
</dbReference>
<comment type="pathway">
    <text evidence="7">Amino-acid biosynthesis; L-methionine biosynthesis via salvage pathway; L-methionine from S-methyl-5-thio-alpha-D-ribose 1-phosphate: step 1/6.</text>
</comment>
<dbReference type="NCBIfam" id="TIGR00512">
    <property type="entry name" value="salvage_mtnA"/>
    <property type="match status" value="1"/>
</dbReference>
<sequence>MSLFRASAPGTPVAASAYNGAMTTESHIDYARYDHIRPILWTGDALELLDQRKLPFVVEHVQCHTSDEVAQAIHALTVRGAPAIGIAAAWGVVLAARAIDAGDGAEALQKLEPALQRLNAARPTAVNLGWALARMRRALQEARADWRDVVTAEAQAIADEDLAANRRMGILGAGLIAPGSGVLTHCNTGSLATAGFGTALGVIRAGVAQQRIGRVFAGETRPWLQGARLTVWELQQDGIDATLIADSAASHLMKTGAVQWVIVGADRICANGDTANKIGTYQLAIAARHHGVRFMVVAPSSTVDMGTASGDLIEIEQRDPGELFGVGGVRTVAEGINAWNPVFDVTPGELIDAIVTERGVIERPDAAAMRAAFG</sequence>
<dbReference type="Gene3D" id="1.20.120.420">
    <property type="entry name" value="translation initiation factor eif-2b, domain 1"/>
    <property type="match status" value="1"/>
</dbReference>
<feature type="site" description="Transition state stabilizer" evidence="7">
    <location>
        <position position="186"/>
    </location>
</feature>
<dbReference type="InterPro" id="IPR011559">
    <property type="entry name" value="Initiation_fac_2B_a/b/d"/>
</dbReference>
<keyword evidence="9" id="KW-1185">Reference proteome</keyword>
<dbReference type="FunFam" id="3.40.50.10470:FF:000006">
    <property type="entry name" value="Methylthioribose-1-phosphate isomerase"/>
    <property type="match status" value="1"/>
</dbReference>
<comment type="catalytic activity">
    <reaction evidence="5">
        <text>5-(methylsulfanyl)-alpha-D-ribose 1-phosphate = 5-(methylsulfanyl)-D-ribulose 1-phosphate</text>
        <dbReference type="Rhea" id="RHEA:19989"/>
        <dbReference type="ChEBI" id="CHEBI:58533"/>
        <dbReference type="ChEBI" id="CHEBI:58548"/>
        <dbReference type="EC" id="5.3.1.23"/>
    </reaction>
    <physiologicalReaction direction="left-to-right" evidence="5">
        <dbReference type="Rhea" id="RHEA:19990"/>
    </physiologicalReaction>
</comment>
<dbReference type="InterPro" id="IPR042529">
    <property type="entry name" value="IF_2B-like_C"/>
</dbReference>
<dbReference type="Pfam" id="PF01008">
    <property type="entry name" value="IF-2B"/>
    <property type="match status" value="1"/>
</dbReference>
<dbReference type="PANTHER" id="PTHR43475:SF1">
    <property type="entry name" value="METHYLTHIORIBOSE-1-PHOSPHATE ISOMERASE"/>
    <property type="match status" value="1"/>
</dbReference>
<dbReference type="GO" id="GO:0019509">
    <property type="term" value="P:L-methionine salvage from methylthioadenosine"/>
    <property type="evidence" value="ECO:0007669"/>
    <property type="project" value="UniProtKB-UniRule"/>
</dbReference>
<dbReference type="InterPro" id="IPR000649">
    <property type="entry name" value="IF-2B-related"/>
</dbReference>
<evidence type="ECO:0000256" key="5">
    <source>
        <dbReference type="ARBA" id="ARBA00051169"/>
    </source>
</evidence>
<evidence type="ECO:0000256" key="7">
    <source>
        <dbReference type="HAMAP-Rule" id="MF_01678"/>
    </source>
</evidence>
<dbReference type="AlphaFoldDB" id="A0A919KIB7"/>
<comment type="catalytic activity">
    <reaction evidence="4">
        <text>5-deoxy-alpha-D-ribose 1-phosphate = 5-deoxy-D-ribulose 1-phosphate</text>
        <dbReference type="Rhea" id="RHEA:61296"/>
        <dbReference type="ChEBI" id="CHEBI:58749"/>
        <dbReference type="ChEBI" id="CHEBI:144504"/>
    </reaction>
    <physiologicalReaction direction="left-to-right" evidence="4">
        <dbReference type="Rhea" id="RHEA:61297"/>
    </physiologicalReaction>
</comment>